<keyword evidence="6" id="KW-1185">Reference proteome</keyword>
<evidence type="ECO:0000256" key="2">
    <source>
        <dbReference type="ARBA" id="ARBA00023315"/>
    </source>
</evidence>
<dbReference type="SUPFAM" id="SSF46785">
    <property type="entry name" value="Winged helix' DNA-binding domain"/>
    <property type="match status" value="1"/>
</dbReference>
<dbReference type="Pfam" id="PF00583">
    <property type="entry name" value="Acetyltransf_1"/>
    <property type="match status" value="1"/>
</dbReference>
<dbReference type="InterPro" id="IPR036390">
    <property type="entry name" value="WH_DNA-bd_sf"/>
</dbReference>
<dbReference type="InterPro" id="IPR050832">
    <property type="entry name" value="Bact_Acetyltransf"/>
</dbReference>
<reference evidence="5 6" key="1">
    <citation type="submission" date="2020-07" db="EMBL/GenBank/DDBJ databases">
        <authorList>
            <person name="Feng X."/>
        </authorList>
    </citation>
    <scope>NUCLEOTIDE SEQUENCE [LARGE SCALE GENOMIC DNA]</scope>
    <source>
        <strain evidence="5 6">JCM23202</strain>
    </source>
</reference>
<dbReference type="Proteomes" id="UP000526501">
    <property type="component" value="Unassembled WGS sequence"/>
</dbReference>
<sequence length="314" mass="35228">MDFYDRVGVAALGSRLRRLGDRLAEDAAKVYELYENPLQPRWYPVFQILQQRSRESVSEIANEIGQSHASVSQIAKDMERNGFLRFTKDESDSRRSYLELTELGIAAGPKMTEQLKGVGAAVEALLNSSSHNLWLAMADCEEALEKVSLLDRVREVKSKEDSAQVKVERFSPRYAEDFRQLNEEWITRYFELEDSDQRQLGDPQKTILEKGGDILFAFLGEECIGTCALIPHGEDCLELAKMAISPSRRGLGLGAILGKAALNRAREMGARTVYLESNRGLTAAIRLYRSLGFQEVVGAPSPYARADIQMELML</sequence>
<evidence type="ECO:0000259" key="4">
    <source>
        <dbReference type="PROSITE" id="PS51186"/>
    </source>
</evidence>
<organism evidence="5 6">
    <name type="scientific">Pelagicoccus albus</name>
    <dbReference type="NCBI Taxonomy" id="415222"/>
    <lineage>
        <taxon>Bacteria</taxon>
        <taxon>Pseudomonadati</taxon>
        <taxon>Verrucomicrobiota</taxon>
        <taxon>Opitutia</taxon>
        <taxon>Puniceicoccales</taxon>
        <taxon>Pelagicoccaceae</taxon>
        <taxon>Pelagicoccus</taxon>
    </lineage>
</organism>
<dbReference type="EMBL" id="JACHVC010000012">
    <property type="protein sequence ID" value="MBC2607360.1"/>
    <property type="molecule type" value="Genomic_DNA"/>
</dbReference>
<keyword evidence="1 5" id="KW-0808">Transferase</keyword>
<feature type="domain" description="N-acetyltransferase" evidence="4">
    <location>
        <begin position="176"/>
        <end position="314"/>
    </location>
</feature>
<name>A0A7X1B817_9BACT</name>
<dbReference type="Gene3D" id="1.10.10.10">
    <property type="entry name" value="Winged helix-like DNA-binding domain superfamily/Winged helix DNA-binding domain"/>
    <property type="match status" value="1"/>
</dbReference>
<dbReference type="RefSeq" id="WP_185661207.1">
    <property type="nucleotide sequence ID" value="NZ_CAWPOO010000012.1"/>
</dbReference>
<evidence type="ECO:0000259" key="3">
    <source>
        <dbReference type="PROSITE" id="PS50995"/>
    </source>
</evidence>
<dbReference type="GO" id="GO:0003700">
    <property type="term" value="F:DNA-binding transcription factor activity"/>
    <property type="evidence" value="ECO:0007669"/>
    <property type="project" value="InterPro"/>
</dbReference>
<dbReference type="SUPFAM" id="SSF55729">
    <property type="entry name" value="Acyl-CoA N-acyltransferases (Nat)"/>
    <property type="match status" value="1"/>
</dbReference>
<accession>A0A7X1B817</accession>
<dbReference type="PROSITE" id="PS50995">
    <property type="entry name" value="HTH_MARR_2"/>
    <property type="match status" value="1"/>
</dbReference>
<proteinExistence type="predicted"/>
<keyword evidence="2" id="KW-0012">Acyltransferase</keyword>
<gene>
    <name evidence="5" type="ORF">H5P27_15010</name>
</gene>
<evidence type="ECO:0000256" key="1">
    <source>
        <dbReference type="ARBA" id="ARBA00022679"/>
    </source>
</evidence>
<dbReference type="AlphaFoldDB" id="A0A7X1B817"/>
<dbReference type="Gene3D" id="3.40.630.30">
    <property type="match status" value="1"/>
</dbReference>
<dbReference type="Pfam" id="PF12802">
    <property type="entry name" value="MarR_2"/>
    <property type="match status" value="1"/>
</dbReference>
<protein>
    <submittedName>
        <fullName evidence="5">Bifunctional helix-turn-helix transcriptional regulator/GNAT family N-acetyltransferase</fullName>
    </submittedName>
</protein>
<comment type="caution">
    <text evidence="5">The sequence shown here is derived from an EMBL/GenBank/DDBJ whole genome shotgun (WGS) entry which is preliminary data.</text>
</comment>
<evidence type="ECO:0000313" key="6">
    <source>
        <dbReference type="Proteomes" id="UP000526501"/>
    </source>
</evidence>
<dbReference type="PROSITE" id="PS51186">
    <property type="entry name" value="GNAT"/>
    <property type="match status" value="1"/>
</dbReference>
<dbReference type="InterPro" id="IPR000182">
    <property type="entry name" value="GNAT_dom"/>
</dbReference>
<dbReference type="InterPro" id="IPR000835">
    <property type="entry name" value="HTH_MarR-typ"/>
</dbReference>
<dbReference type="PANTHER" id="PTHR43877">
    <property type="entry name" value="AMINOALKYLPHOSPHONATE N-ACETYLTRANSFERASE-RELATED-RELATED"/>
    <property type="match status" value="1"/>
</dbReference>
<dbReference type="CDD" id="cd04301">
    <property type="entry name" value="NAT_SF"/>
    <property type="match status" value="1"/>
</dbReference>
<dbReference type="GO" id="GO:0016747">
    <property type="term" value="F:acyltransferase activity, transferring groups other than amino-acyl groups"/>
    <property type="evidence" value="ECO:0007669"/>
    <property type="project" value="InterPro"/>
</dbReference>
<feature type="domain" description="HTH marR-type" evidence="3">
    <location>
        <begin position="9"/>
        <end position="155"/>
    </location>
</feature>
<evidence type="ECO:0000313" key="5">
    <source>
        <dbReference type="EMBL" id="MBC2607360.1"/>
    </source>
</evidence>
<dbReference type="InterPro" id="IPR036388">
    <property type="entry name" value="WH-like_DNA-bd_sf"/>
</dbReference>
<dbReference type="InterPro" id="IPR016181">
    <property type="entry name" value="Acyl_CoA_acyltransferase"/>
</dbReference>
<dbReference type="SMART" id="SM00347">
    <property type="entry name" value="HTH_MARR"/>
    <property type="match status" value="1"/>
</dbReference>